<keyword evidence="2" id="KW-1185">Reference proteome</keyword>
<reference evidence="1" key="1">
    <citation type="journal article" date="2020" name="Cell">
        <title>Large-Scale Comparative Analyses of Tick Genomes Elucidate Their Genetic Diversity and Vector Capacities.</title>
        <authorList>
            <consortium name="Tick Genome and Microbiome Consortium (TIGMIC)"/>
            <person name="Jia N."/>
            <person name="Wang J."/>
            <person name="Shi W."/>
            <person name="Du L."/>
            <person name="Sun Y."/>
            <person name="Zhan W."/>
            <person name="Jiang J.F."/>
            <person name="Wang Q."/>
            <person name="Zhang B."/>
            <person name="Ji P."/>
            <person name="Bell-Sakyi L."/>
            <person name="Cui X.M."/>
            <person name="Yuan T.T."/>
            <person name="Jiang B.G."/>
            <person name="Yang W.F."/>
            <person name="Lam T.T."/>
            <person name="Chang Q.C."/>
            <person name="Ding S.J."/>
            <person name="Wang X.J."/>
            <person name="Zhu J.G."/>
            <person name="Ruan X.D."/>
            <person name="Zhao L."/>
            <person name="Wei J.T."/>
            <person name="Ye R.Z."/>
            <person name="Que T.C."/>
            <person name="Du C.H."/>
            <person name="Zhou Y.H."/>
            <person name="Cheng J.X."/>
            <person name="Dai P.F."/>
            <person name="Guo W.B."/>
            <person name="Han X.H."/>
            <person name="Huang E.J."/>
            <person name="Li L.F."/>
            <person name="Wei W."/>
            <person name="Gao Y.C."/>
            <person name="Liu J.Z."/>
            <person name="Shao H.Z."/>
            <person name="Wang X."/>
            <person name="Wang C.C."/>
            <person name="Yang T.C."/>
            <person name="Huo Q.B."/>
            <person name="Li W."/>
            <person name="Chen H.Y."/>
            <person name="Chen S.E."/>
            <person name="Zhou L.G."/>
            <person name="Ni X.B."/>
            <person name="Tian J.H."/>
            <person name="Sheng Y."/>
            <person name="Liu T."/>
            <person name="Pan Y.S."/>
            <person name="Xia L.Y."/>
            <person name="Li J."/>
            <person name="Zhao F."/>
            <person name="Cao W.C."/>
        </authorList>
    </citation>
    <scope>NUCLEOTIDE SEQUENCE</scope>
    <source>
        <strain evidence="1">Rsan-2018</strain>
    </source>
</reference>
<dbReference type="EMBL" id="JABSTV010001250">
    <property type="protein sequence ID" value="KAH7957860.1"/>
    <property type="molecule type" value="Genomic_DNA"/>
</dbReference>
<sequence length="74" mass="8542">MPQCLVIVNSWHAAAVGGYLEKTEQRTQRRLHIRDLDGIKVQAHILLSKDMVVDEIYDVDVMIPRADLPMMIRQ</sequence>
<evidence type="ECO:0000313" key="2">
    <source>
        <dbReference type="Proteomes" id="UP000821837"/>
    </source>
</evidence>
<accession>A0A9D4SZB4</accession>
<dbReference type="Proteomes" id="UP000821837">
    <property type="component" value="Unassembled WGS sequence"/>
</dbReference>
<comment type="caution">
    <text evidence="1">The sequence shown here is derived from an EMBL/GenBank/DDBJ whole genome shotgun (WGS) entry which is preliminary data.</text>
</comment>
<gene>
    <name evidence="1" type="ORF">HPB52_023637</name>
</gene>
<dbReference type="AlphaFoldDB" id="A0A9D4SZB4"/>
<organism evidence="1 2">
    <name type="scientific">Rhipicephalus sanguineus</name>
    <name type="common">Brown dog tick</name>
    <name type="synonym">Ixodes sanguineus</name>
    <dbReference type="NCBI Taxonomy" id="34632"/>
    <lineage>
        <taxon>Eukaryota</taxon>
        <taxon>Metazoa</taxon>
        <taxon>Ecdysozoa</taxon>
        <taxon>Arthropoda</taxon>
        <taxon>Chelicerata</taxon>
        <taxon>Arachnida</taxon>
        <taxon>Acari</taxon>
        <taxon>Parasitiformes</taxon>
        <taxon>Ixodida</taxon>
        <taxon>Ixodoidea</taxon>
        <taxon>Ixodidae</taxon>
        <taxon>Rhipicephalinae</taxon>
        <taxon>Rhipicephalus</taxon>
        <taxon>Rhipicephalus</taxon>
    </lineage>
</organism>
<protein>
    <submittedName>
        <fullName evidence="1">Uncharacterized protein</fullName>
    </submittedName>
</protein>
<proteinExistence type="predicted"/>
<reference evidence="1" key="2">
    <citation type="submission" date="2021-09" db="EMBL/GenBank/DDBJ databases">
        <authorList>
            <person name="Jia N."/>
            <person name="Wang J."/>
            <person name="Shi W."/>
            <person name="Du L."/>
            <person name="Sun Y."/>
            <person name="Zhan W."/>
            <person name="Jiang J."/>
            <person name="Wang Q."/>
            <person name="Zhang B."/>
            <person name="Ji P."/>
            <person name="Sakyi L.B."/>
            <person name="Cui X."/>
            <person name="Yuan T."/>
            <person name="Jiang B."/>
            <person name="Yang W."/>
            <person name="Lam T.T.-Y."/>
            <person name="Chang Q."/>
            <person name="Ding S."/>
            <person name="Wang X."/>
            <person name="Zhu J."/>
            <person name="Ruan X."/>
            <person name="Zhao L."/>
            <person name="Wei J."/>
            <person name="Que T."/>
            <person name="Du C."/>
            <person name="Cheng J."/>
            <person name="Dai P."/>
            <person name="Han X."/>
            <person name="Huang E."/>
            <person name="Gao Y."/>
            <person name="Liu J."/>
            <person name="Shao H."/>
            <person name="Ye R."/>
            <person name="Li L."/>
            <person name="Wei W."/>
            <person name="Wang X."/>
            <person name="Wang C."/>
            <person name="Huo Q."/>
            <person name="Li W."/>
            <person name="Guo W."/>
            <person name="Chen H."/>
            <person name="Chen S."/>
            <person name="Zhou L."/>
            <person name="Zhou L."/>
            <person name="Ni X."/>
            <person name="Tian J."/>
            <person name="Zhou Y."/>
            <person name="Sheng Y."/>
            <person name="Liu T."/>
            <person name="Pan Y."/>
            <person name="Xia L."/>
            <person name="Li J."/>
            <person name="Zhao F."/>
            <person name="Cao W."/>
        </authorList>
    </citation>
    <scope>NUCLEOTIDE SEQUENCE</scope>
    <source>
        <strain evidence="1">Rsan-2018</strain>
        <tissue evidence="1">Larvae</tissue>
    </source>
</reference>
<evidence type="ECO:0000313" key="1">
    <source>
        <dbReference type="EMBL" id="KAH7957860.1"/>
    </source>
</evidence>
<name>A0A9D4SZB4_RHISA</name>